<keyword evidence="4" id="KW-0732">Signal</keyword>
<dbReference type="InterPro" id="IPR018247">
    <property type="entry name" value="EF_Hand_1_Ca_BS"/>
</dbReference>
<dbReference type="PANTHER" id="PTHR10827">
    <property type="entry name" value="RETICULOCALBIN"/>
    <property type="match status" value="1"/>
</dbReference>
<dbReference type="SUPFAM" id="SSF47473">
    <property type="entry name" value="EF-hand"/>
    <property type="match status" value="1"/>
</dbReference>
<dbReference type="CDD" id="cd00051">
    <property type="entry name" value="EFh"/>
    <property type="match status" value="1"/>
</dbReference>
<protein>
    <submittedName>
        <fullName evidence="6">EF-hand domain-containing protein</fullName>
    </submittedName>
</protein>
<dbReference type="InterPro" id="IPR002048">
    <property type="entry name" value="EF_hand_dom"/>
</dbReference>
<evidence type="ECO:0000256" key="3">
    <source>
        <dbReference type="SAM" id="MobiDB-lite"/>
    </source>
</evidence>
<keyword evidence="1" id="KW-0479">Metal-binding</keyword>
<dbReference type="PROSITE" id="PS50222">
    <property type="entry name" value="EF_HAND_2"/>
    <property type="match status" value="2"/>
</dbReference>
<feature type="compositionally biased region" description="Gly residues" evidence="3">
    <location>
        <begin position="33"/>
        <end position="50"/>
    </location>
</feature>
<feature type="compositionally biased region" description="Basic and acidic residues" evidence="3">
    <location>
        <begin position="250"/>
        <end position="261"/>
    </location>
</feature>
<feature type="domain" description="EF-hand" evidence="5">
    <location>
        <begin position="195"/>
        <end position="230"/>
    </location>
</feature>
<feature type="signal peptide" evidence="4">
    <location>
        <begin position="1"/>
        <end position="19"/>
    </location>
</feature>
<evidence type="ECO:0000259" key="5">
    <source>
        <dbReference type="PROSITE" id="PS50222"/>
    </source>
</evidence>
<feature type="region of interest" description="Disordered" evidence="3">
    <location>
        <begin position="33"/>
        <end position="66"/>
    </location>
</feature>
<feature type="compositionally biased region" description="Basic and acidic residues" evidence="3">
    <location>
        <begin position="223"/>
        <end position="232"/>
    </location>
</feature>
<feature type="region of interest" description="Disordered" evidence="3">
    <location>
        <begin position="223"/>
        <end position="261"/>
    </location>
</feature>
<gene>
    <name evidence="6" type="ORF">ACFOOT_07280</name>
</gene>
<sequence length="261" mass="26807">MRRSLVGLVALLLATPALAQMGGGMGGGGMGGGGMGGGGMGGGPEGVGRGGPPPGDSRPKPMPPIPRAALDEPVKAMFRAADGNHDGIVTLAELEAVIAARREAIIRARFERIDADHDGRITMDEFMAWQKSLGSVAAGQDRALADRGGPVPETVGPDLGVKMQDRVLAAIIEPLSAMTIVAANTNYDAGVSLDELLAFERKRFDAADFDRDGQLSVDEVQEMMRKLGKERGGPGGPRGDGPPVGGPPPGDHDGPAPHDGE</sequence>
<dbReference type="PANTHER" id="PTHR10827:SF98">
    <property type="entry name" value="45 KDA CALCIUM-BINDING PROTEIN"/>
    <property type="match status" value="1"/>
</dbReference>
<accession>A0ABV7V1A6</accession>
<dbReference type="Pfam" id="PF13499">
    <property type="entry name" value="EF-hand_7"/>
    <property type="match status" value="1"/>
</dbReference>
<keyword evidence="7" id="KW-1185">Reference proteome</keyword>
<reference evidence="7" key="1">
    <citation type="journal article" date="2019" name="Int. J. Syst. Evol. Microbiol.">
        <title>The Global Catalogue of Microorganisms (GCM) 10K type strain sequencing project: providing services to taxonomists for standard genome sequencing and annotation.</title>
        <authorList>
            <consortium name="The Broad Institute Genomics Platform"/>
            <consortium name="The Broad Institute Genome Sequencing Center for Infectious Disease"/>
            <person name="Wu L."/>
            <person name="Ma J."/>
        </authorList>
    </citation>
    <scope>NUCLEOTIDE SEQUENCE [LARGE SCALE GENOMIC DNA]</scope>
    <source>
        <strain evidence="7">KCTC 42224</strain>
    </source>
</reference>
<evidence type="ECO:0000256" key="1">
    <source>
        <dbReference type="ARBA" id="ARBA00022723"/>
    </source>
</evidence>
<feature type="compositionally biased region" description="Gly residues" evidence="3">
    <location>
        <begin position="233"/>
        <end position="243"/>
    </location>
</feature>
<evidence type="ECO:0000313" key="6">
    <source>
        <dbReference type="EMBL" id="MFC3671220.1"/>
    </source>
</evidence>
<feature type="chain" id="PRO_5047184914" evidence="4">
    <location>
        <begin position="20"/>
        <end position="261"/>
    </location>
</feature>
<dbReference type="PROSITE" id="PS00018">
    <property type="entry name" value="EF_HAND_1"/>
    <property type="match status" value="2"/>
</dbReference>
<dbReference type="Proteomes" id="UP001595683">
    <property type="component" value="Unassembled WGS sequence"/>
</dbReference>
<name>A0ABV7V1A6_9SPHN</name>
<dbReference type="EMBL" id="JBHRYE010000011">
    <property type="protein sequence ID" value="MFC3671220.1"/>
    <property type="molecule type" value="Genomic_DNA"/>
</dbReference>
<feature type="domain" description="EF-hand" evidence="5">
    <location>
        <begin position="101"/>
        <end position="136"/>
    </location>
</feature>
<dbReference type="Gene3D" id="1.10.238.10">
    <property type="entry name" value="EF-hand"/>
    <property type="match status" value="2"/>
</dbReference>
<dbReference type="InterPro" id="IPR011992">
    <property type="entry name" value="EF-hand-dom_pair"/>
</dbReference>
<dbReference type="RefSeq" id="WP_191322491.1">
    <property type="nucleotide sequence ID" value="NZ_BMZP01000001.1"/>
</dbReference>
<dbReference type="SMART" id="SM00054">
    <property type="entry name" value="EFh"/>
    <property type="match status" value="3"/>
</dbReference>
<feature type="compositionally biased region" description="Pro residues" evidence="3">
    <location>
        <begin position="51"/>
        <end position="66"/>
    </location>
</feature>
<evidence type="ECO:0000256" key="2">
    <source>
        <dbReference type="ARBA" id="ARBA00022737"/>
    </source>
</evidence>
<evidence type="ECO:0000256" key="4">
    <source>
        <dbReference type="SAM" id="SignalP"/>
    </source>
</evidence>
<evidence type="ECO:0000313" key="7">
    <source>
        <dbReference type="Proteomes" id="UP001595683"/>
    </source>
</evidence>
<comment type="caution">
    <text evidence="6">The sequence shown here is derived from an EMBL/GenBank/DDBJ whole genome shotgun (WGS) entry which is preliminary data.</text>
</comment>
<keyword evidence="2" id="KW-0677">Repeat</keyword>
<dbReference type="Pfam" id="PF13405">
    <property type="entry name" value="EF-hand_6"/>
    <property type="match status" value="1"/>
</dbReference>
<proteinExistence type="predicted"/>
<organism evidence="6 7">
    <name type="scientific">Novosphingobium pokkalii</name>
    <dbReference type="NCBI Taxonomy" id="1770194"/>
    <lineage>
        <taxon>Bacteria</taxon>
        <taxon>Pseudomonadati</taxon>
        <taxon>Pseudomonadota</taxon>
        <taxon>Alphaproteobacteria</taxon>
        <taxon>Sphingomonadales</taxon>
        <taxon>Sphingomonadaceae</taxon>
        <taxon>Novosphingobium</taxon>
    </lineage>
</organism>